<evidence type="ECO:0000256" key="5">
    <source>
        <dbReference type="ARBA" id="ARBA00023077"/>
    </source>
</evidence>
<evidence type="ECO:0000256" key="8">
    <source>
        <dbReference type="PROSITE-ProRule" id="PRU01360"/>
    </source>
</evidence>
<comment type="similarity">
    <text evidence="8 9">Belongs to the TonB-dependent receptor family.</text>
</comment>
<dbReference type="RefSeq" id="WP_154918392.1">
    <property type="nucleotide sequence ID" value="NZ_VUOE01000001.1"/>
</dbReference>
<evidence type="ECO:0000256" key="7">
    <source>
        <dbReference type="ARBA" id="ARBA00023237"/>
    </source>
</evidence>
<evidence type="ECO:0000313" key="13">
    <source>
        <dbReference type="Proteomes" id="UP000323188"/>
    </source>
</evidence>
<dbReference type="InterPro" id="IPR012910">
    <property type="entry name" value="Plug_dom"/>
</dbReference>
<evidence type="ECO:0000259" key="10">
    <source>
        <dbReference type="Pfam" id="PF00593"/>
    </source>
</evidence>
<gene>
    <name evidence="12" type="ORF">F0361_09955</name>
</gene>
<evidence type="ECO:0000256" key="1">
    <source>
        <dbReference type="ARBA" id="ARBA00004571"/>
    </source>
</evidence>
<evidence type="ECO:0000256" key="6">
    <source>
        <dbReference type="ARBA" id="ARBA00023136"/>
    </source>
</evidence>
<comment type="caution">
    <text evidence="12">The sequence shown here is derived from an EMBL/GenBank/DDBJ whole genome shotgun (WGS) entry which is preliminary data.</text>
</comment>
<dbReference type="InterPro" id="IPR037066">
    <property type="entry name" value="Plug_dom_sf"/>
</dbReference>
<dbReference type="SUPFAM" id="SSF49464">
    <property type="entry name" value="Carboxypeptidase regulatory domain-like"/>
    <property type="match status" value="1"/>
</dbReference>
<dbReference type="PROSITE" id="PS52016">
    <property type="entry name" value="TONB_DEPENDENT_REC_3"/>
    <property type="match status" value="1"/>
</dbReference>
<dbReference type="InterPro" id="IPR000531">
    <property type="entry name" value="Beta-barrel_TonB"/>
</dbReference>
<keyword evidence="7 8" id="KW-0998">Cell outer membrane</keyword>
<dbReference type="FunFam" id="2.170.130.10:FF:000008">
    <property type="entry name" value="SusC/RagA family TonB-linked outer membrane protein"/>
    <property type="match status" value="1"/>
</dbReference>
<keyword evidence="6 8" id="KW-0472">Membrane</keyword>
<evidence type="ECO:0000256" key="4">
    <source>
        <dbReference type="ARBA" id="ARBA00022692"/>
    </source>
</evidence>
<dbReference type="Pfam" id="PF07715">
    <property type="entry name" value="Plug"/>
    <property type="match status" value="1"/>
</dbReference>
<dbReference type="InterPro" id="IPR023997">
    <property type="entry name" value="TonB-dep_OMP_SusC/RagA_CS"/>
</dbReference>
<feature type="domain" description="TonB-dependent receptor plug" evidence="11">
    <location>
        <begin position="230"/>
        <end position="357"/>
    </location>
</feature>
<dbReference type="AlphaFoldDB" id="A0A5B2U060"/>
<dbReference type="SUPFAM" id="SSF56935">
    <property type="entry name" value="Porins"/>
    <property type="match status" value="1"/>
</dbReference>
<dbReference type="Pfam" id="PF13715">
    <property type="entry name" value="CarbopepD_reg_2"/>
    <property type="match status" value="1"/>
</dbReference>
<dbReference type="Gene3D" id="2.40.170.20">
    <property type="entry name" value="TonB-dependent receptor, beta-barrel domain"/>
    <property type="match status" value="1"/>
</dbReference>
<dbReference type="Gene3D" id="2.170.130.10">
    <property type="entry name" value="TonB-dependent receptor, plug domain"/>
    <property type="match status" value="1"/>
</dbReference>
<reference evidence="12 13" key="1">
    <citation type="submission" date="2019-09" db="EMBL/GenBank/DDBJ databases">
        <authorList>
            <person name="Khan S.A."/>
            <person name="Jeon C.O."/>
            <person name="Chun B.H."/>
            <person name="Jeong S.E."/>
        </authorList>
    </citation>
    <scope>NUCLEOTIDE SEQUENCE [LARGE SCALE GENOMIC DNA]</scope>
    <source>
        <strain evidence="12 13">KCTC 42508</strain>
    </source>
</reference>
<dbReference type="NCBIfam" id="TIGR04056">
    <property type="entry name" value="OMP_RagA_SusC"/>
    <property type="match status" value="1"/>
</dbReference>
<evidence type="ECO:0000313" key="12">
    <source>
        <dbReference type="EMBL" id="KAA2219887.1"/>
    </source>
</evidence>
<dbReference type="EMBL" id="VUOE01000001">
    <property type="protein sequence ID" value="KAA2219887.1"/>
    <property type="molecule type" value="Genomic_DNA"/>
</dbReference>
<keyword evidence="12" id="KW-0675">Receptor</keyword>
<sequence length="1136" mass="124220">MNKYLRCVPYSGNITKKHIIKTVMRTIVLLLTLGLTTVMANDSYSQTRMDIKVDEVPLEYLLNEIQRNSEYIFFYKDDVLPKGEKVSVAKKDATLQTILKPVFKKFNLGFNVNDRQVTIYKLANIHMEPLKTDFKDQSFTVSGTILDNLGTPLPGANIVEKGTTNGTQTDFDGNYSINVNNENASLIFSYIGFSTKEIAISGQSIINVTLEESAAALDEIVVVGYGTQKKSDLTGAVASLSPDDLNPGANASVDQLMLGRAAGVQINQASSEPGGGLAIRIRGSNSLNASNEPLYVIDGFPIDNSPNLGSGGVAQVSDNQSPRNPLNALNPADIQSIEILKDASATAIYGSRGANGVILITTKKGKQGRINVTYDVYGGVQGVVKKLDVLSTAEYISAINDLSIAQGNNTVFSSEDIESIGVGVDWQDEVFRSAPISNHTLSVSGANEQTSYYASMNYFDQEGVVENSGLKRYTGRINLDTKIGERAQIGINFNTSLIKDNNSIDGLNTNENAGPIYASLLYDPTEPIFNPDGSFSQSSNLTVNNPVTLIRGITSLNETNRTFGSAFINYNFSDALSGKFNFGTDRQNSRRDIYNNKNTLRGGAAGGIAAINTLERSNYLFEYTMTYNKEFNKNHALTILGGATYQKFATRFFAGDISGFPTDNLTTNNLALGNTNTDNLNSGKEENTLLSYLGRVNYNLFNKILLTGSVRADGSSRFGANNKWGYFPSFAVGYKLEEEDFIPDNISQLKLRASWGQTGNQEIGNYASQLTFGTGPEVIFDGTAQVGIIPSRIANPDLKWETTEQFNVGLDIGISGGRYSATIDYFTKSSKDLLFNLPLPSATGYSSVLSNVGEVKNKGFEFLINSTNIINDSFKWSTSLNFAAIRNEVLDLGRIESIVTGNIQSVGNTAIIQRGSPLSSYYGYVVTGIFQEGDDITNSAQPTAEPGFPIFEDRNGDGVINPDDQTIIGNPYPDFTYGIQNSFSYKNLQLDFFIQGQSGVDLININLIESIYPANFRRNRLSEPILNRWTPQNTDTKWPSATNPNSYGPSKVNTLTIQDASYIRLKNVQLSYNVPTESIDFLSSLRVYLTGQNLFTITDYIGFDPEANSFGRSNVRVDYSSYPLARTYLMGLSASF</sequence>
<comment type="subcellular location">
    <subcellularLocation>
        <location evidence="1 8">Cell outer membrane</location>
        <topology evidence="1 8">Multi-pass membrane protein</topology>
    </subcellularLocation>
</comment>
<dbReference type="Gene3D" id="2.60.40.1120">
    <property type="entry name" value="Carboxypeptidase-like, regulatory domain"/>
    <property type="match status" value="1"/>
</dbReference>
<keyword evidence="4 8" id="KW-0812">Transmembrane</keyword>
<dbReference type="Proteomes" id="UP000323188">
    <property type="component" value="Unassembled WGS sequence"/>
</dbReference>
<proteinExistence type="inferred from homology"/>
<dbReference type="FunFam" id="2.60.40.1120:FF:000003">
    <property type="entry name" value="Outer membrane protein Omp121"/>
    <property type="match status" value="1"/>
</dbReference>
<dbReference type="InterPro" id="IPR008969">
    <property type="entry name" value="CarboxyPept-like_regulatory"/>
</dbReference>
<dbReference type="GO" id="GO:0009279">
    <property type="term" value="C:cell outer membrane"/>
    <property type="evidence" value="ECO:0007669"/>
    <property type="project" value="UniProtKB-SubCell"/>
</dbReference>
<evidence type="ECO:0000256" key="9">
    <source>
        <dbReference type="RuleBase" id="RU003357"/>
    </source>
</evidence>
<organism evidence="12 13">
    <name type="scientific">Maribacter flavus</name>
    <dbReference type="NCBI Taxonomy" id="1658664"/>
    <lineage>
        <taxon>Bacteria</taxon>
        <taxon>Pseudomonadati</taxon>
        <taxon>Bacteroidota</taxon>
        <taxon>Flavobacteriia</taxon>
        <taxon>Flavobacteriales</taxon>
        <taxon>Flavobacteriaceae</taxon>
        <taxon>Maribacter</taxon>
    </lineage>
</organism>
<keyword evidence="2 8" id="KW-0813">Transport</keyword>
<dbReference type="InterPro" id="IPR023996">
    <property type="entry name" value="TonB-dep_OMP_SusC/RagA"/>
</dbReference>
<dbReference type="NCBIfam" id="TIGR04057">
    <property type="entry name" value="SusC_RagA_signa"/>
    <property type="match status" value="1"/>
</dbReference>
<dbReference type="InterPro" id="IPR036942">
    <property type="entry name" value="Beta-barrel_TonB_sf"/>
</dbReference>
<name>A0A5B2U060_9FLAO</name>
<keyword evidence="5 9" id="KW-0798">TonB box</keyword>
<keyword evidence="3 8" id="KW-1134">Transmembrane beta strand</keyword>
<dbReference type="InterPro" id="IPR039426">
    <property type="entry name" value="TonB-dep_rcpt-like"/>
</dbReference>
<evidence type="ECO:0000259" key="11">
    <source>
        <dbReference type="Pfam" id="PF07715"/>
    </source>
</evidence>
<evidence type="ECO:0000256" key="2">
    <source>
        <dbReference type="ARBA" id="ARBA00022448"/>
    </source>
</evidence>
<evidence type="ECO:0000256" key="3">
    <source>
        <dbReference type="ARBA" id="ARBA00022452"/>
    </source>
</evidence>
<dbReference type="Pfam" id="PF00593">
    <property type="entry name" value="TonB_dep_Rec_b-barrel"/>
    <property type="match status" value="1"/>
</dbReference>
<feature type="domain" description="TonB-dependent receptor-like beta-barrel" evidence="10">
    <location>
        <begin position="533"/>
        <end position="1094"/>
    </location>
</feature>
<protein>
    <submittedName>
        <fullName evidence="12">TonB-dependent receptor</fullName>
    </submittedName>
</protein>
<accession>A0A5B2U060</accession>